<dbReference type="Proteomes" id="UP000321798">
    <property type="component" value="Unassembled WGS sequence"/>
</dbReference>
<dbReference type="RefSeq" id="WP_146952067.1">
    <property type="nucleotide sequence ID" value="NZ_BAABBJ010000009.1"/>
</dbReference>
<dbReference type="InterPro" id="IPR037523">
    <property type="entry name" value="VOC_core"/>
</dbReference>
<accession>A0A512PAQ2</accession>
<keyword evidence="3" id="KW-1185">Reference proteome</keyword>
<evidence type="ECO:0000313" key="3">
    <source>
        <dbReference type="Proteomes" id="UP000321798"/>
    </source>
</evidence>
<protein>
    <submittedName>
        <fullName evidence="2">Glyoxalase</fullName>
    </submittedName>
</protein>
<gene>
    <name evidence="2" type="ORF">CSO01_10050</name>
</gene>
<dbReference type="EMBL" id="BKAL01000003">
    <property type="protein sequence ID" value="GEP68290.1"/>
    <property type="molecule type" value="Genomic_DNA"/>
</dbReference>
<dbReference type="Pfam" id="PF00903">
    <property type="entry name" value="Glyoxalase"/>
    <property type="match status" value="1"/>
</dbReference>
<organism evidence="2 3">
    <name type="scientific">Cellulomonas soli</name>
    <dbReference type="NCBI Taxonomy" id="931535"/>
    <lineage>
        <taxon>Bacteria</taxon>
        <taxon>Bacillati</taxon>
        <taxon>Actinomycetota</taxon>
        <taxon>Actinomycetes</taxon>
        <taxon>Micrococcales</taxon>
        <taxon>Cellulomonadaceae</taxon>
        <taxon>Cellulomonas</taxon>
    </lineage>
</organism>
<evidence type="ECO:0000313" key="2">
    <source>
        <dbReference type="EMBL" id="GEP68290.1"/>
    </source>
</evidence>
<reference evidence="2 3" key="1">
    <citation type="submission" date="2019-07" db="EMBL/GenBank/DDBJ databases">
        <title>Whole genome shotgun sequence of Cellulomonas soli NBRC 109434.</title>
        <authorList>
            <person name="Hosoyama A."/>
            <person name="Uohara A."/>
            <person name="Ohji S."/>
            <person name="Ichikawa N."/>
        </authorList>
    </citation>
    <scope>NUCLEOTIDE SEQUENCE [LARGE SCALE GENOMIC DNA]</scope>
    <source>
        <strain evidence="2 3">NBRC 109434</strain>
    </source>
</reference>
<dbReference type="SUPFAM" id="SSF54593">
    <property type="entry name" value="Glyoxalase/Bleomycin resistance protein/Dihydroxybiphenyl dioxygenase"/>
    <property type="match status" value="1"/>
</dbReference>
<proteinExistence type="predicted"/>
<evidence type="ECO:0000259" key="1">
    <source>
        <dbReference type="PROSITE" id="PS51819"/>
    </source>
</evidence>
<dbReference type="InterPro" id="IPR004360">
    <property type="entry name" value="Glyas_Fos-R_dOase_dom"/>
</dbReference>
<comment type="caution">
    <text evidence="2">The sequence shown here is derived from an EMBL/GenBank/DDBJ whole genome shotgun (WGS) entry which is preliminary data.</text>
</comment>
<dbReference type="AlphaFoldDB" id="A0A512PAQ2"/>
<dbReference type="OrthoDB" id="4548523at2"/>
<sequence length="133" mass="14686">MFRGMATINLYADDLAAARAWYTDLLHLEPYFAREGYVEFRVGDDQDELGIVDARFRGPGDTPGTGGPITYWHVDDVDAALADLLRRGATEHDHVRERGEGFRTASVVDPFGNLVGVMENPHWSSRHGSPVAG</sequence>
<dbReference type="PROSITE" id="PS51819">
    <property type="entry name" value="VOC"/>
    <property type="match status" value="1"/>
</dbReference>
<name>A0A512PAQ2_9CELL</name>
<dbReference type="Gene3D" id="3.10.180.10">
    <property type="entry name" value="2,3-Dihydroxybiphenyl 1,2-Dioxygenase, domain 1"/>
    <property type="match status" value="1"/>
</dbReference>
<dbReference type="InterPro" id="IPR029068">
    <property type="entry name" value="Glyas_Bleomycin-R_OHBP_Dase"/>
</dbReference>
<feature type="domain" description="VOC" evidence="1">
    <location>
        <begin position="4"/>
        <end position="120"/>
    </location>
</feature>